<sequence length="42" mass="4817">EIDVKALFDRASEILEERFPGLLAAIVTEYQKIVACRLRELP</sequence>
<reference evidence="1" key="1">
    <citation type="journal article" date="2014" name="Front. Microbiol.">
        <title>High frequency of phylogenetically diverse reductive dehalogenase-homologous genes in deep subseafloor sedimentary metagenomes.</title>
        <authorList>
            <person name="Kawai M."/>
            <person name="Futagami T."/>
            <person name="Toyoda A."/>
            <person name="Takaki Y."/>
            <person name="Nishi S."/>
            <person name="Hori S."/>
            <person name="Arai W."/>
            <person name="Tsubouchi T."/>
            <person name="Morono Y."/>
            <person name="Uchiyama I."/>
            <person name="Ito T."/>
            <person name="Fujiyama A."/>
            <person name="Inagaki F."/>
            <person name="Takami H."/>
        </authorList>
    </citation>
    <scope>NUCLEOTIDE SEQUENCE</scope>
    <source>
        <strain evidence="1">Expedition CK06-06</strain>
    </source>
</reference>
<proteinExistence type="predicted"/>
<protein>
    <submittedName>
        <fullName evidence="1">Uncharacterized protein</fullName>
    </submittedName>
</protein>
<dbReference type="EMBL" id="BARW01009886">
    <property type="protein sequence ID" value="GAI85473.1"/>
    <property type="molecule type" value="Genomic_DNA"/>
</dbReference>
<gene>
    <name evidence="1" type="ORF">S12H4_19704</name>
</gene>
<comment type="caution">
    <text evidence="1">The sequence shown here is derived from an EMBL/GenBank/DDBJ whole genome shotgun (WGS) entry which is preliminary data.</text>
</comment>
<evidence type="ECO:0000313" key="1">
    <source>
        <dbReference type="EMBL" id="GAI85473.1"/>
    </source>
</evidence>
<accession>X1RXV6</accession>
<feature type="non-terminal residue" evidence="1">
    <location>
        <position position="1"/>
    </location>
</feature>
<organism evidence="1">
    <name type="scientific">marine sediment metagenome</name>
    <dbReference type="NCBI Taxonomy" id="412755"/>
    <lineage>
        <taxon>unclassified sequences</taxon>
        <taxon>metagenomes</taxon>
        <taxon>ecological metagenomes</taxon>
    </lineage>
</organism>
<dbReference type="AlphaFoldDB" id="X1RXV6"/>
<name>X1RXV6_9ZZZZ</name>